<name>A0A5D0GEM6_9FLAO</name>
<sequence length="98" mass="11531">MTEIIDLLVALSQEVRDLRTRIELLNAIKVEYLKNAWVDNQDVMQMLHISPRTLQTFRTNGTIPYSKISGKFYYKVSDIEELLQANYYNPNFKCDGRK</sequence>
<keyword evidence="3" id="KW-1185">Reference proteome</keyword>
<dbReference type="SUPFAM" id="SSF46955">
    <property type="entry name" value="Putative DNA-binding domain"/>
    <property type="match status" value="1"/>
</dbReference>
<accession>A0A5D0GEM6</accession>
<dbReference type="Pfam" id="PF12728">
    <property type="entry name" value="HTH_17"/>
    <property type="match status" value="1"/>
</dbReference>
<comment type="caution">
    <text evidence="2">The sequence shown here is derived from an EMBL/GenBank/DDBJ whole genome shotgun (WGS) entry which is preliminary data.</text>
</comment>
<protein>
    <submittedName>
        <fullName evidence="2">Helix-turn-helix domain-containing protein</fullName>
    </submittedName>
</protein>
<dbReference type="InterPro" id="IPR009061">
    <property type="entry name" value="DNA-bd_dom_put_sf"/>
</dbReference>
<feature type="domain" description="Helix-turn-helix" evidence="1">
    <location>
        <begin position="37"/>
        <end position="86"/>
    </location>
</feature>
<proteinExistence type="predicted"/>
<evidence type="ECO:0000313" key="3">
    <source>
        <dbReference type="Proteomes" id="UP000324550"/>
    </source>
</evidence>
<dbReference type="InterPro" id="IPR041657">
    <property type="entry name" value="HTH_17"/>
</dbReference>
<evidence type="ECO:0000259" key="1">
    <source>
        <dbReference type="Pfam" id="PF12728"/>
    </source>
</evidence>
<dbReference type="PANTHER" id="PTHR34585:SF22">
    <property type="entry name" value="HELIX-TURN-HELIX DOMAIN-CONTAINING PROTEIN"/>
    <property type="match status" value="1"/>
</dbReference>
<dbReference type="PANTHER" id="PTHR34585">
    <property type="match status" value="1"/>
</dbReference>
<dbReference type="EMBL" id="VSFC01000023">
    <property type="protein sequence ID" value="TYA57353.1"/>
    <property type="molecule type" value="Genomic_DNA"/>
</dbReference>
<organism evidence="2 3">
    <name type="scientific">Formosa maritima</name>
    <dbReference type="NCBI Taxonomy" id="2592046"/>
    <lineage>
        <taxon>Bacteria</taxon>
        <taxon>Pseudomonadati</taxon>
        <taxon>Bacteroidota</taxon>
        <taxon>Flavobacteriia</taxon>
        <taxon>Flavobacteriales</taxon>
        <taxon>Flavobacteriaceae</taxon>
        <taxon>Formosa</taxon>
    </lineage>
</organism>
<reference evidence="2 3" key="1">
    <citation type="submission" date="2019-08" db="EMBL/GenBank/DDBJ databases">
        <title>Formosa sediminis sp. nov., isolated from marine sediment.</title>
        <authorList>
            <person name="Cao W.R."/>
        </authorList>
    </citation>
    <scope>NUCLEOTIDE SEQUENCE [LARGE SCALE GENOMIC DNA]</scope>
    <source>
        <strain evidence="2 3">1494</strain>
    </source>
</reference>
<gene>
    <name evidence="2" type="ORF">FVF61_05460</name>
</gene>
<dbReference type="RefSeq" id="WP_148454168.1">
    <property type="nucleotide sequence ID" value="NZ_VSFC01000023.1"/>
</dbReference>
<dbReference type="OrthoDB" id="1524679at2"/>
<evidence type="ECO:0000313" key="2">
    <source>
        <dbReference type="EMBL" id="TYA57353.1"/>
    </source>
</evidence>
<dbReference type="Proteomes" id="UP000324550">
    <property type="component" value="Unassembled WGS sequence"/>
</dbReference>
<dbReference type="AlphaFoldDB" id="A0A5D0GEM6"/>